<sequence length="173" mass="19357">MARTIELLPGPGLDAALRRLWWLLLEAGLPSQARHTHASNRPHATMTRCELDQRTLDSVLAEAGQWLPATAPLGEMRFLGRGERQALVVSIRPVPWLTALHRQVHERVSAANGTPHPLHRPSRWVPHVTLARGLDSSRRRSAMRSLVGTHVTEQEWVGVRSYDEADRSIAEVS</sequence>
<evidence type="ECO:0000313" key="2">
    <source>
        <dbReference type="Proteomes" id="UP000253495"/>
    </source>
</evidence>
<keyword evidence="2" id="KW-1185">Reference proteome</keyword>
<dbReference type="RefSeq" id="WP_114453800.1">
    <property type="nucleotide sequence ID" value="NZ_QPJC01000009.1"/>
</dbReference>
<dbReference type="Proteomes" id="UP000253495">
    <property type="component" value="Unassembled WGS sequence"/>
</dbReference>
<dbReference type="EMBL" id="QPJC01000009">
    <property type="protein sequence ID" value="RCW40985.1"/>
    <property type="molecule type" value="Genomic_DNA"/>
</dbReference>
<organism evidence="1 2">
    <name type="scientific">Halopolyspora algeriensis</name>
    <dbReference type="NCBI Taxonomy" id="1500506"/>
    <lineage>
        <taxon>Bacteria</taxon>
        <taxon>Bacillati</taxon>
        <taxon>Actinomycetota</taxon>
        <taxon>Actinomycetes</taxon>
        <taxon>Actinomycetes incertae sedis</taxon>
        <taxon>Halopolyspora</taxon>
    </lineage>
</organism>
<dbReference type="Gene3D" id="3.90.1140.10">
    <property type="entry name" value="Cyclic phosphodiesterase"/>
    <property type="match status" value="1"/>
</dbReference>
<dbReference type="Pfam" id="PF13563">
    <property type="entry name" value="2_5_RNA_ligase2"/>
    <property type="match status" value="1"/>
</dbReference>
<gene>
    <name evidence="1" type="ORF">DFQ14_10962</name>
</gene>
<evidence type="ECO:0000313" key="1">
    <source>
        <dbReference type="EMBL" id="RCW40985.1"/>
    </source>
</evidence>
<protein>
    <submittedName>
        <fullName evidence="1">2'-5' RNA ligase superfamily protein</fullName>
    </submittedName>
</protein>
<reference evidence="1 2" key="1">
    <citation type="submission" date="2018-07" db="EMBL/GenBank/DDBJ databases">
        <title>Genomic Encyclopedia of Type Strains, Phase III (KMG-III): the genomes of soil and plant-associated and newly described type strains.</title>
        <authorList>
            <person name="Whitman W."/>
        </authorList>
    </citation>
    <scope>NUCLEOTIDE SEQUENCE [LARGE SCALE GENOMIC DNA]</scope>
    <source>
        <strain evidence="1 2">CECT 8575</strain>
    </source>
</reference>
<dbReference type="OrthoDB" id="3397424at2"/>
<proteinExistence type="predicted"/>
<dbReference type="AlphaFoldDB" id="A0A368VI72"/>
<accession>A0A368VI72</accession>
<dbReference type="InterPro" id="IPR009097">
    <property type="entry name" value="Cyclic_Pdiesterase"/>
</dbReference>
<dbReference type="GO" id="GO:0016874">
    <property type="term" value="F:ligase activity"/>
    <property type="evidence" value="ECO:0007669"/>
    <property type="project" value="UniProtKB-KW"/>
</dbReference>
<comment type="caution">
    <text evidence="1">The sequence shown here is derived from an EMBL/GenBank/DDBJ whole genome shotgun (WGS) entry which is preliminary data.</text>
</comment>
<dbReference type="SUPFAM" id="SSF55144">
    <property type="entry name" value="LigT-like"/>
    <property type="match status" value="1"/>
</dbReference>
<name>A0A368VI72_9ACTN</name>
<keyword evidence="1" id="KW-0436">Ligase</keyword>